<proteinExistence type="predicted"/>
<name>A0A923T991_9BACT</name>
<keyword evidence="1" id="KW-0378">Hydrolase</keyword>
<keyword evidence="2" id="KW-1185">Reference proteome</keyword>
<dbReference type="InterPro" id="IPR036691">
    <property type="entry name" value="Endo/exonu/phosph_ase_sf"/>
</dbReference>
<evidence type="ECO:0000313" key="1">
    <source>
        <dbReference type="EMBL" id="MBC6995321.1"/>
    </source>
</evidence>
<protein>
    <submittedName>
        <fullName evidence="1">Endonuclease/exonuclease/phosphatase family protein</fullName>
    </submittedName>
</protein>
<organism evidence="1 2">
    <name type="scientific">Neolewinella lacunae</name>
    <dbReference type="NCBI Taxonomy" id="1517758"/>
    <lineage>
        <taxon>Bacteria</taxon>
        <taxon>Pseudomonadati</taxon>
        <taxon>Bacteroidota</taxon>
        <taxon>Saprospiria</taxon>
        <taxon>Saprospirales</taxon>
        <taxon>Lewinellaceae</taxon>
        <taxon>Neolewinella</taxon>
    </lineage>
</organism>
<evidence type="ECO:0000313" key="2">
    <source>
        <dbReference type="Proteomes" id="UP000650081"/>
    </source>
</evidence>
<dbReference type="GO" id="GO:0004519">
    <property type="term" value="F:endonuclease activity"/>
    <property type="evidence" value="ECO:0007669"/>
    <property type="project" value="UniProtKB-KW"/>
</dbReference>
<dbReference type="RefSeq" id="WP_187467360.1">
    <property type="nucleotide sequence ID" value="NZ_JACSIT010000135.1"/>
</dbReference>
<dbReference type="AlphaFoldDB" id="A0A923T991"/>
<dbReference type="EMBL" id="JACSIT010000135">
    <property type="protein sequence ID" value="MBC6995321.1"/>
    <property type="molecule type" value="Genomic_DNA"/>
</dbReference>
<dbReference type="Gene3D" id="3.60.10.10">
    <property type="entry name" value="Endonuclease/exonuclease/phosphatase"/>
    <property type="match status" value="1"/>
</dbReference>
<reference evidence="1" key="1">
    <citation type="submission" date="2020-08" db="EMBL/GenBank/DDBJ databases">
        <title>Lewinella bacteria from marine environments.</title>
        <authorList>
            <person name="Zhong Y."/>
        </authorList>
    </citation>
    <scope>NUCLEOTIDE SEQUENCE</scope>
    <source>
        <strain evidence="1">KCTC 42187</strain>
    </source>
</reference>
<dbReference type="SUPFAM" id="SSF56219">
    <property type="entry name" value="DNase I-like"/>
    <property type="match status" value="1"/>
</dbReference>
<comment type="caution">
    <text evidence="1">The sequence shown here is derived from an EMBL/GenBank/DDBJ whole genome shotgun (WGS) entry which is preliminary data.</text>
</comment>
<dbReference type="Proteomes" id="UP000650081">
    <property type="component" value="Unassembled WGS sequence"/>
</dbReference>
<sequence length="367" mass="40851">MRSFLKISAGLLGLLLLYVVGILLFGTFTDWTPKGTQSLPVTAPAAGAPAGIQDSVLRFVTWNVGYGGIGDQDFFFYNKGDFFWTKPGTVRMAKARVAANVFGQEATLKANASDFYLLQEVDTAARRSHYTNQVANARLALPGYFVAFAPNFQSQRVPLPLFQPWDHYGYVVSGLVSAARYPAASAERVQLPGEFPWPSRLFHLDRCALRQLYPVGNAGKMLAVYNIHLSAYDKDGSIRHQQIGALRELALADYAAGHYVVIGGDWNQLPPGFNWFSLNPTVEQIELPKALAFDYLPPGWKYAYDPATATVRESDAPYDAHRSLKSVIDFFVVSPNLRIRSVRGIDQEFMFSDHHPVYLEVELLDSN</sequence>
<accession>A0A923T991</accession>
<keyword evidence="1" id="KW-0540">Nuclease</keyword>
<keyword evidence="1" id="KW-0255">Endonuclease</keyword>
<gene>
    <name evidence="1" type="ORF">H9S92_14200</name>
</gene>